<feature type="region of interest" description="Disordered" evidence="1">
    <location>
        <begin position="1"/>
        <end position="20"/>
    </location>
</feature>
<protein>
    <submittedName>
        <fullName evidence="2">Uncharacterized protein</fullName>
    </submittedName>
</protein>
<gene>
    <name evidence="2" type="ORF">VNO77_42003</name>
</gene>
<keyword evidence="3" id="KW-1185">Reference proteome</keyword>
<dbReference type="EMBL" id="JAYMYQ010000010">
    <property type="protein sequence ID" value="KAK7308399.1"/>
    <property type="molecule type" value="Genomic_DNA"/>
</dbReference>
<feature type="compositionally biased region" description="Acidic residues" evidence="1">
    <location>
        <begin position="87"/>
        <end position="101"/>
    </location>
</feature>
<accession>A0AAN9K1K2</accession>
<proteinExistence type="predicted"/>
<reference evidence="2 3" key="1">
    <citation type="submission" date="2024-01" db="EMBL/GenBank/DDBJ databases">
        <title>The genomes of 5 underutilized Papilionoideae crops provide insights into root nodulation and disease resistanc.</title>
        <authorList>
            <person name="Jiang F."/>
        </authorList>
    </citation>
    <scope>NUCLEOTIDE SEQUENCE [LARGE SCALE GENOMIC DNA]</scope>
    <source>
        <strain evidence="2">LVBAO_FW01</strain>
        <tissue evidence="2">Leaves</tissue>
    </source>
</reference>
<dbReference type="Proteomes" id="UP001367508">
    <property type="component" value="Unassembled WGS sequence"/>
</dbReference>
<evidence type="ECO:0000313" key="3">
    <source>
        <dbReference type="Proteomes" id="UP001367508"/>
    </source>
</evidence>
<dbReference type="AlphaFoldDB" id="A0AAN9K1K2"/>
<sequence length="123" mass="13625">MNRKRGGRGSFIKGGKRGVGSPCAALERKDFQKVTLSNLFYLSLEVRRDKVNMIFALVQLGVDVLEIDEKNDDLNVNELEWKNLGDTGDDSDGDDNNDVDADEHHMMSFDGGVGRSSFQVLSS</sequence>
<evidence type="ECO:0000313" key="2">
    <source>
        <dbReference type="EMBL" id="KAK7308399.1"/>
    </source>
</evidence>
<name>A0AAN9K1K2_CANGL</name>
<evidence type="ECO:0000256" key="1">
    <source>
        <dbReference type="SAM" id="MobiDB-lite"/>
    </source>
</evidence>
<comment type="caution">
    <text evidence="2">The sequence shown here is derived from an EMBL/GenBank/DDBJ whole genome shotgun (WGS) entry which is preliminary data.</text>
</comment>
<feature type="region of interest" description="Disordered" evidence="1">
    <location>
        <begin position="82"/>
        <end position="123"/>
    </location>
</feature>
<organism evidence="2 3">
    <name type="scientific">Canavalia gladiata</name>
    <name type="common">Sword bean</name>
    <name type="synonym">Dolichos gladiatus</name>
    <dbReference type="NCBI Taxonomy" id="3824"/>
    <lineage>
        <taxon>Eukaryota</taxon>
        <taxon>Viridiplantae</taxon>
        <taxon>Streptophyta</taxon>
        <taxon>Embryophyta</taxon>
        <taxon>Tracheophyta</taxon>
        <taxon>Spermatophyta</taxon>
        <taxon>Magnoliopsida</taxon>
        <taxon>eudicotyledons</taxon>
        <taxon>Gunneridae</taxon>
        <taxon>Pentapetalae</taxon>
        <taxon>rosids</taxon>
        <taxon>fabids</taxon>
        <taxon>Fabales</taxon>
        <taxon>Fabaceae</taxon>
        <taxon>Papilionoideae</taxon>
        <taxon>50 kb inversion clade</taxon>
        <taxon>NPAAA clade</taxon>
        <taxon>indigoferoid/millettioid clade</taxon>
        <taxon>Phaseoleae</taxon>
        <taxon>Canavalia</taxon>
    </lineage>
</organism>